<dbReference type="Proteomes" id="UP001501495">
    <property type="component" value="Unassembled WGS sequence"/>
</dbReference>
<dbReference type="SMART" id="SM00091">
    <property type="entry name" value="PAS"/>
    <property type="match status" value="1"/>
</dbReference>
<name>A0ABP7XLY4_9ACTN</name>
<dbReference type="Gene3D" id="3.30.450.20">
    <property type="entry name" value="PAS domain"/>
    <property type="match status" value="1"/>
</dbReference>
<keyword evidence="3" id="KW-1185">Reference proteome</keyword>
<protein>
    <recommendedName>
        <fullName evidence="1">PAS domain-containing protein</fullName>
    </recommendedName>
</protein>
<dbReference type="RefSeq" id="WP_344733924.1">
    <property type="nucleotide sequence ID" value="NZ_BAAAZH010000020.1"/>
</dbReference>
<dbReference type="InterPro" id="IPR000014">
    <property type="entry name" value="PAS"/>
</dbReference>
<dbReference type="Pfam" id="PF00989">
    <property type="entry name" value="PAS"/>
    <property type="match status" value="1"/>
</dbReference>
<organism evidence="2 3">
    <name type="scientific">Nocardioides fonticola</name>
    <dbReference type="NCBI Taxonomy" id="450363"/>
    <lineage>
        <taxon>Bacteria</taxon>
        <taxon>Bacillati</taxon>
        <taxon>Actinomycetota</taxon>
        <taxon>Actinomycetes</taxon>
        <taxon>Propionibacteriales</taxon>
        <taxon>Nocardioidaceae</taxon>
        <taxon>Nocardioides</taxon>
    </lineage>
</organism>
<comment type="caution">
    <text evidence="2">The sequence shown here is derived from an EMBL/GenBank/DDBJ whole genome shotgun (WGS) entry which is preliminary data.</text>
</comment>
<proteinExistence type="predicted"/>
<evidence type="ECO:0000313" key="3">
    <source>
        <dbReference type="Proteomes" id="UP001501495"/>
    </source>
</evidence>
<dbReference type="CDD" id="cd00130">
    <property type="entry name" value="PAS"/>
    <property type="match status" value="1"/>
</dbReference>
<reference evidence="3" key="1">
    <citation type="journal article" date="2019" name="Int. J. Syst. Evol. Microbiol.">
        <title>The Global Catalogue of Microorganisms (GCM) 10K type strain sequencing project: providing services to taxonomists for standard genome sequencing and annotation.</title>
        <authorList>
            <consortium name="The Broad Institute Genomics Platform"/>
            <consortium name="The Broad Institute Genome Sequencing Center for Infectious Disease"/>
            <person name="Wu L."/>
            <person name="Ma J."/>
        </authorList>
    </citation>
    <scope>NUCLEOTIDE SEQUENCE [LARGE SCALE GENOMIC DNA]</scope>
    <source>
        <strain evidence="3">JCM 16703</strain>
    </source>
</reference>
<feature type="domain" description="PAS" evidence="1">
    <location>
        <begin position="17"/>
        <end position="81"/>
    </location>
</feature>
<dbReference type="NCBIfam" id="TIGR00229">
    <property type="entry name" value="sensory_box"/>
    <property type="match status" value="1"/>
</dbReference>
<evidence type="ECO:0000259" key="1">
    <source>
        <dbReference type="PROSITE" id="PS50112"/>
    </source>
</evidence>
<evidence type="ECO:0000313" key="2">
    <source>
        <dbReference type="EMBL" id="GAA4121625.1"/>
    </source>
</evidence>
<sequence length="259" mass="27983">MSEQAGAPGPEGLSDAVLATTSDAVVAIDAEGIVTDWNHASERLFGYSAEEVIGTRMVDRIIPEEFRAAHVAGLARVLATGESRVTGRPLSLLARHRDGRRLPVEITIWRTEGRIGPHFHAFVRDVGATRQNELLLQRALTRLRRFADLLPGAAVVLVRRPQAPSGYACSYVSAGWPDAWGRSPDAADAGLLVAALGTCAGRTLAEHLQEAERDMRTLDLVFTAEHRDGARTRVRAAPMLESGRLAWEILAIDLPSSGV</sequence>
<dbReference type="EMBL" id="BAAAZH010000020">
    <property type="protein sequence ID" value="GAA4121625.1"/>
    <property type="molecule type" value="Genomic_DNA"/>
</dbReference>
<dbReference type="InterPro" id="IPR013767">
    <property type="entry name" value="PAS_fold"/>
</dbReference>
<dbReference type="SUPFAM" id="SSF55785">
    <property type="entry name" value="PYP-like sensor domain (PAS domain)"/>
    <property type="match status" value="1"/>
</dbReference>
<dbReference type="InterPro" id="IPR035965">
    <property type="entry name" value="PAS-like_dom_sf"/>
</dbReference>
<gene>
    <name evidence="2" type="ORF">GCM10022215_26660</name>
</gene>
<dbReference type="PROSITE" id="PS50112">
    <property type="entry name" value="PAS"/>
    <property type="match status" value="1"/>
</dbReference>
<accession>A0ABP7XLY4</accession>